<accession>A0A016WY71</accession>
<organism evidence="1 2">
    <name type="scientific">Ancylostoma ceylanicum</name>
    <dbReference type="NCBI Taxonomy" id="53326"/>
    <lineage>
        <taxon>Eukaryota</taxon>
        <taxon>Metazoa</taxon>
        <taxon>Ecdysozoa</taxon>
        <taxon>Nematoda</taxon>
        <taxon>Chromadorea</taxon>
        <taxon>Rhabditida</taxon>
        <taxon>Rhabditina</taxon>
        <taxon>Rhabditomorpha</taxon>
        <taxon>Strongyloidea</taxon>
        <taxon>Ancylostomatidae</taxon>
        <taxon>Ancylostomatinae</taxon>
        <taxon>Ancylostoma</taxon>
    </lineage>
</organism>
<evidence type="ECO:0000313" key="2">
    <source>
        <dbReference type="Proteomes" id="UP000024635"/>
    </source>
</evidence>
<sequence>MTTVLGEGTDLLILSIFPFSLGSGGDMSSTGVLQCAEQEYDDSSRGYQLIGIIAFSHFRGGDHQNDEYCKSKYIFVS</sequence>
<gene>
    <name evidence="1" type="primary">Acey_s0475.g2125</name>
    <name evidence="1" type="ORF">Y032_0475g2125</name>
</gene>
<dbReference type="EMBL" id="JARK01000075">
    <property type="protein sequence ID" value="EYC43983.1"/>
    <property type="molecule type" value="Genomic_DNA"/>
</dbReference>
<dbReference type="AlphaFoldDB" id="A0A016WY71"/>
<proteinExistence type="predicted"/>
<name>A0A016WY71_9BILA</name>
<comment type="caution">
    <text evidence="1">The sequence shown here is derived from an EMBL/GenBank/DDBJ whole genome shotgun (WGS) entry which is preliminary data.</text>
</comment>
<keyword evidence="2" id="KW-1185">Reference proteome</keyword>
<dbReference type="Proteomes" id="UP000024635">
    <property type="component" value="Unassembled WGS sequence"/>
</dbReference>
<evidence type="ECO:0000313" key="1">
    <source>
        <dbReference type="EMBL" id="EYC43983.1"/>
    </source>
</evidence>
<reference evidence="2" key="1">
    <citation type="journal article" date="2015" name="Nat. Genet.">
        <title>The genome and transcriptome of the zoonotic hookworm Ancylostoma ceylanicum identify infection-specific gene families.</title>
        <authorList>
            <person name="Schwarz E.M."/>
            <person name="Hu Y."/>
            <person name="Antoshechkin I."/>
            <person name="Miller M.M."/>
            <person name="Sternberg P.W."/>
            <person name="Aroian R.V."/>
        </authorList>
    </citation>
    <scope>NUCLEOTIDE SEQUENCE</scope>
    <source>
        <strain evidence="2">HY135</strain>
    </source>
</reference>
<protein>
    <submittedName>
        <fullName evidence="1">Uncharacterized protein</fullName>
    </submittedName>
</protein>